<dbReference type="GO" id="GO:0006571">
    <property type="term" value="P:tyrosine biosynthetic process"/>
    <property type="evidence" value="ECO:0007669"/>
    <property type="project" value="InterPro"/>
</dbReference>
<evidence type="ECO:0000313" key="5">
    <source>
        <dbReference type="EMBL" id="HIU98528.1"/>
    </source>
</evidence>
<dbReference type="GO" id="GO:0004665">
    <property type="term" value="F:prephenate dehydrogenase (NADP+) activity"/>
    <property type="evidence" value="ECO:0007669"/>
    <property type="project" value="InterPro"/>
</dbReference>
<dbReference type="InterPro" id="IPR046826">
    <property type="entry name" value="PDH_N"/>
</dbReference>
<organism evidence="5 6">
    <name type="scientific">Candidatus Limadaptatus stercoripullorum</name>
    <dbReference type="NCBI Taxonomy" id="2840846"/>
    <lineage>
        <taxon>Bacteria</taxon>
        <taxon>Bacillati</taxon>
        <taxon>Bacillota</taxon>
        <taxon>Clostridia</taxon>
        <taxon>Eubacteriales</taxon>
        <taxon>Candidatus Limadaptatus</taxon>
    </lineage>
</organism>
<dbReference type="Pfam" id="PF20463">
    <property type="entry name" value="PDH_C"/>
    <property type="match status" value="1"/>
</dbReference>
<sequence length="291" mass="30945">MTTVAIVGLGLMGGSLGRALRRAGGYRVLALDKDEETMLKGALLGAYDDALTPENAGSADIFVLALTPSQMPGVLEKFAPLLAEGALVTDTAGVKRPVMSMMQTFSARFPGLFFCGAHPMAGREFSGVAHSTASLYENASVLLVPLRTPLEKLALLKKMYTDAGAGGAVVTDAAEHDKMIAYTSQLAHVVSSAYVQSESAEKHYGYSAGSFRDMTRVARMNAAMWTELMTDNADFLSREIRALAGRLTSYADALDAGDRAGLFGLLEGGNSVKLSVEKDRVKKLHAAQDRD</sequence>
<evidence type="ECO:0000256" key="1">
    <source>
        <dbReference type="ARBA" id="ARBA00007964"/>
    </source>
</evidence>
<gene>
    <name evidence="5" type="ORF">IAC73_01625</name>
</gene>
<keyword evidence="2" id="KW-0560">Oxidoreductase</keyword>
<dbReference type="PROSITE" id="PS51176">
    <property type="entry name" value="PDH_ADH"/>
    <property type="match status" value="1"/>
</dbReference>
<evidence type="ECO:0000313" key="6">
    <source>
        <dbReference type="Proteomes" id="UP000886857"/>
    </source>
</evidence>
<dbReference type="Gene3D" id="3.40.50.720">
    <property type="entry name" value="NAD(P)-binding Rossmann-like Domain"/>
    <property type="match status" value="1"/>
</dbReference>
<dbReference type="Proteomes" id="UP000886857">
    <property type="component" value="Unassembled WGS sequence"/>
</dbReference>
<evidence type="ECO:0000256" key="2">
    <source>
        <dbReference type="ARBA" id="ARBA00023002"/>
    </source>
</evidence>
<dbReference type="InterPro" id="IPR050812">
    <property type="entry name" value="Preph/Arog_dehydrog"/>
</dbReference>
<dbReference type="GO" id="GO:0070403">
    <property type="term" value="F:NAD+ binding"/>
    <property type="evidence" value="ECO:0007669"/>
    <property type="project" value="InterPro"/>
</dbReference>
<comment type="pathway">
    <text evidence="3">Amino-acid biosynthesis.</text>
</comment>
<reference evidence="5" key="1">
    <citation type="submission" date="2020-10" db="EMBL/GenBank/DDBJ databases">
        <authorList>
            <person name="Gilroy R."/>
        </authorList>
    </citation>
    <scope>NUCLEOTIDE SEQUENCE</scope>
    <source>
        <strain evidence="5">10406</strain>
    </source>
</reference>
<reference evidence="5" key="2">
    <citation type="journal article" date="2021" name="PeerJ">
        <title>Extensive microbial diversity within the chicken gut microbiome revealed by metagenomics and culture.</title>
        <authorList>
            <person name="Gilroy R."/>
            <person name="Ravi A."/>
            <person name="Getino M."/>
            <person name="Pursley I."/>
            <person name="Horton D.L."/>
            <person name="Alikhan N.F."/>
            <person name="Baker D."/>
            <person name="Gharbi K."/>
            <person name="Hall N."/>
            <person name="Watson M."/>
            <person name="Adriaenssens E.M."/>
            <person name="Foster-Nyarko E."/>
            <person name="Jarju S."/>
            <person name="Secka A."/>
            <person name="Antonio M."/>
            <person name="Oren A."/>
            <person name="Chaudhuri R.R."/>
            <person name="La Ragione R."/>
            <person name="Hildebrand F."/>
            <person name="Pallen M.J."/>
        </authorList>
    </citation>
    <scope>NUCLEOTIDE SEQUENCE</scope>
    <source>
        <strain evidence="5">10406</strain>
    </source>
</reference>
<dbReference type="PANTHER" id="PTHR21363">
    <property type="entry name" value="PREPHENATE DEHYDROGENASE"/>
    <property type="match status" value="1"/>
</dbReference>
<dbReference type="GO" id="GO:0008977">
    <property type="term" value="F:prephenate dehydrogenase (NAD+) activity"/>
    <property type="evidence" value="ECO:0007669"/>
    <property type="project" value="InterPro"/>
</dbReference>
<dbReference type="InterPro" id="IPR003099">
    <property type="entry name" value="Prephen_DH"/>
</dbReference>
<proteinExistence type="inferred from homology"/>
<feature type="domain" description="Prephenate/arogenate dehydrogenase" evidence="4">
    <location>
        <begin position="2"/>
        <end position="284"/>
    </location>
</feature>
<comment type="similarity">
    <text evidence="1">Belongs to the prephenate/arogenate dehydrogenase family.</text>
</comment>
<dbReference type="SUPFAM" id="SSF48179">
    <property type="entry name" value="6-phosphogluconate dehydrogenase C-terminal domain-like"/>
    <property type="match status" value="1"/>
</dbReference>
<dbReference type="AlphaFoldDB" id="A0A9D1N8N9"/>
<name>A0A9D1N8N9_9FIRM</name>
<dbReference type="InterPro" id="IPR008927">
    <property type="entry name" value="6-PGluconate_DH-like_C_sf"/>
</dbReference>
<accession>A0A9D1N8N9</accession>
<evidence type="ECO:0000259" key="4">
    <source>
        <dbReference type="PROSITE" id="PS51176"/>
    </source>
</evidence>
<evidence type="ECO:0000256" key="3">
    <source>
        <dbReference type="ARBA" id="ARBA00029440"/>
    </source>
</evidence>
<dbReference type="Gene3D" id="1.10.3660.10">
    <property type="entry name" value="6-phosphogluconate dehydrogenase C-terminal like domain"/>
    <property type="match status" value="1"/>
</dbReference>
<dbReference type="Pfam" id="PF02153">
    <property type="entry name" value="PDH_N"/>
    <property type="match status" value="1"/>
</dbReference>
<comment type="caution">
    <text evidence="5">The sequence shown here is derived from an EMBL/GenBank/DDBJ whole genome shotgun (WGS) entry which is preliminary data.</text>
</comment>
<dbReference type="EMBL" id="DVOE01000021">
    <property type="protein sequence ID" value="HIU98528.1"/>
    <property type="molecule type" value="Genomic_DNA"/>
</dbReference>
<protein>
    <submittedName>
        <fullName evidence="5">Prephenate dehydrogenase/arogenate dehydrogenase family protein</fullName>
    </submittedName>
</protein>
<dbReference type="InterPro" id="IPR036291">
    <property type="entry name" value="NAD(P)-bd_dom_sf"/>
</dbReference>
<dbReference type="SUPFAM" id="SSF51735">
    <property type="entry name" value="NAD(P)-binding Rossmann-fold domains"/>
    <property type="match status" value="1"/>
</dbReference>
<dbReference type="InterPro" id="IPR046825">
    <property type="entry name" value="PDH_C"/>
</dbReference>
<dbReference type="PANTHER" id="PTHR21363:SF0">
    <property type="entry name" value="PREPHENATE DEHYDROGENASE [NADP(+)]"/>
    <property type="match status" value="1"/>
</dbReference>